<reference evidence="8" key="1">
    <citation type="submission" date="2021-01" db="EMBL/GenBank/DDBJ databases">
        <title>A chromosome-scale assembly of European eel, Anguilla anguilla.</title>
        <authorList>
            <person name="Henkel C."/>
            <person name="Jong-Raadsen S.A."/>
            <person name="Dufour S."/>
            <person name="Weltzien F.-A."/>
            <person name="Palstra A.P."/>
            <person name="Pelster B."/>
            <person name="Spaink H.P."/>
            <person name="Van Den Thillart G.E."/>
            <person name="Jansen H."/>
            <person name="Zahm M."/>
            <person name="Klopp C."/>
            <person name="Cedric C."/>
            <person name="Louis A."/>
            <person name="Berthelot C."/>
            <person name="Parey E."/>
            <person name="Roest Crollius H."/>
            <person name="Montfort J."/>
            <person name="Robinson-Rechavi M."/>
            <person name="Bucao C."/>
            <person name="Bouchez O."/>
            <person name="Gislard M."/>
            <person name="Lluch J."/>
            <person name="Milhes M."/>
            <person name="Lampietro C."/>
            <person name="Lopez Roques C."/>
            <person name="Donnadieu C."/>
            <person name="Braasch I."/>
            <person name="Desvignes T."/>
            <person name="Postlethwait J."/>
            <person name="Bobe J."/>
            <person name="Guiguen Y."/>
            <person name="Dirks R."/>
        </authorList>
    </citation>
    <scope>NUCLEOTIDE SEQUENCE</scope>
    <source>
        <strain evidence="8">Tag_6206</strain>
        <tissue evidence="8">Liver</tissue>
    </source>
</reference>
<evidence type="ECO:0008006" key="10">
    <source>
        <dbReference type="Google" id="ProtNLM"/>
    </source>
</evidence>
<dbReference type="SUPFAM" id="SSF81321">
    <property type="entry name" value="Family A G protein-coupled receptor-like"/>
    <property type="match status" value="1"/>
</dbReference>
<evidence type="ECO:0000313" key="8">
    <source>
        <dbReference type="EMBL" id="KAG5844697.1"/>
    </source>
</evidence>
<evidence type="ECO:0000313" key="9">
    <source>
        <dbReference type="Proteomes" id="UP001044222"/>
    </source>
</evidence>
<dbReference type="Pfam" id="PF13853">
    <property type="entry name" value="7tm_4"/>
    <property type="match status" value="1"/>
</dbReference>
<feature type="transmembrane region" description="Helical" evidence="7">
    <location>
        <begin position="92"/>
        <end position="109"/>
    </location>
</feature>
<evidence type="ECO:0000256" key="1">
    <source>
        <dbReference type="ARBA" id="ARBA00004141"/>
    </source>
</evidence>
<keyword evidence="5" id="KW-0807">Transducer</keyword>
<comment type="caution">
    <text evidence="8">The sequence shown here is derived from an EMBL/GenBank/DDBJ whole genome shotgun (WGS) entry which is preliminary data.</text>
</comment>
<name>A0A9D3M8Z9_ANGAN</name>
<dbReference type="Proteomes" id="UP001044222">
    <property type="component" value="Chromosome 8"/>
</dbReference>
<keyword evidence="4 7" id="KW-0472">Membrane</keyword>
<dbReference type="EMBL" id="JAFIRN010000008">
    <property type="protein sequence ID" value="KAG5844697.1"/>
    <property type="molecule type" value="Genomic_DNA"/>
</dbReference>
<keyword evidence="9" id="KW-1185">Reference proteome</keyword>
<dbReference type="PANTHER" id="PTHR26451:SF889">
    <property type="entry name" value="OLFACTORY RECEPTOR 2A12-LIKE"/>
    <property type="match status" value="1"/>
</dbReference>
<gene>
    <name evidence="8" type="ORF">ANANG_G00165280</name>
</gene>
<comment type="subcellular location">
    <subcellularLocation>
        <location evidence="1">Membrane</location>
        <topology evidence="1">Multi-pass membrane protein</topology>
    </subcellularLocation>
</comment>
<accession>A0A9D3M8Z9</accession>
<dbReference type="InterPro" id="IPR000725">
    <property type="entry name" value="Olfact_rcpt"/>
</dbReference>
<evidence type="ECO:0000256" key="6">
    <source>
        <dbReference type="SAM" id="MobiDB-lite"/>
    </source>
</evidence>
<feature type="region of interest" description="Disordered" evidence="6">
    <location>
        <begin position="1"/>
        <end position="23"/>
    </location>
</feature>
<organism evidence="8 9">
    <name type="scientific">Anguilla anguilla</name>
    <name type="common">European freshwater eel</name>
    <name type="synonym">Muraena anguilla</name>
    <dbReference type="NCBI Taxonomy" id="7936"/>
    <lineage>
        <taxon>Eukaryota</taxon>
        <taxon>Metazoa</taxon>
        <taxon>Chordata</taxon>
        <taxon>Craniata</taxon>
        <taxon>Vertebrata</taxon>
        <taxon>Euteleostomi</taxon>
        <taxon>Actinopterygii</taxon>
        <taxon>Neopterygii</taxon>
        <taxon>Teleostei</taxon>
        <taxon>Anguilliformes</taxon>
        <taxon>Anguillidae</taxon>
        <taxon>Anguilla</taxon>
    </lineage>
</organism>
<feature type="transmembrane region" description="Helical" evidence="7">
    <location>
        <begin position="121"/>
        <end position="141"/>
    </location>
</feature>
<keyword evidence="2 7" id="KW-0812">Transmembrane</keyword>
<dbReference type="GO" id="GO:0007186">
    <property type="term" value="P:G protein-coupled receptor signaling pathway"/>
    <property type="evidence" value="ECO:0007669"/>
    <property type="project" value="InterPro"/>
</dbReference>
<sequence length="160" mass="17749">MSDSTKRGGPMQDKARNCVRKGGLPTRNLRQGLVLGTDGRDGKCVVCTFEAAHRVHSGRLHHNQAAGILKACIIKQEKNSRSKAIQTCASHLTIYILFEISILIIVITYRLQEISPNAKKFCAIFFIIVPPTVNPIIYGIATKDIRTNIVKFFKSTISPK</sequence>
<evidence type="ECO:0000256" key="7">
    <source>
        <dbReference type="SAM" id="Phobius"/>
    </source>
</evidence>
<dbReference type="PANTHER" id="PTHR26451">
    <property type="entry name" value="G_PROTEIN_RECEP_F1_2 DOMAIN-CONTAINING PROTEIN"/>
    <property type="match status" value="1"/>
</dbReference>
<evidence type="ECO:0000256" key="5">
    <source>
        <dbReference type="ARBA" id="ARBA00023224"/>
    </source>
</evidence>
<proteinExistence type="predicted"/>
<dbReference type="Gene3D" id="1.20.1070.10">
    <property type="entry name" value="Rhodopsin 7-helix transmembrane proteins"/>
    <property type="match status" value="1"/>
</dbReference>
<evidence type="ECO:0000256" key="3">
    <source>
        <dbReference type="ARBA" id="ARBA00022989"/>
    </source>
</evidence>
<evidence type="ECO:0000256" key="4">
    <source>
        <dbReference type="ARBA" id="ARBA00023136"/>
    </source>
</evidence>
<dbReference type="AlphaFoldDB" id="A0A9D3M8Z9"/>
<keyword evidence="3 7" id="KW-1133">Transmembrane helix</keyword>
<dbReference type="GO" id="GO:0005549">
    <property type="term" value="F:odorant binding"/>
    <property type="evidence" value="ECO:0007669"/>
    <property type="project" value="TreeGrafter"/>
</dbReference>
<protein>
    <recommendedName>
        <fullName evidence="10">G-protein coupled receptors family 1 profile domain-containing protein</fullName>
    </recommendedName>
</protein>
<evidence type="ECO:0000256" key="2">
    <source>
        <dbReference type="ARBA" id="ARBA00022692"/>
    </source>
</evidence>
<dbReference type="GO" id="GO:0004984">
    <property type="term" value="F:olfactory receptor activity"/>
    <property type="evidence" value="ECO:0007669"/>
    <property type="project" value="InterPro"/>
</dbReference>
<dbReference type="GO" id="GO:0016020">
    <property type="term" value="C:membrane"/>
    <property type="evidence" value="ECO:0007669"/>
    <property type="project" value="UniProtKB-SubCell"/>
</dbReference>
<dbReference type="InterPro" id="IPR052921">
    <property type="entry name" value="GPCR1_Superfamily_Member"/>
</dbReference>